<evidence type="ECO:0000256" key="1">
    <source>
        <dbReference type="ARBA" id="ARBA00004651"/>
    </source>
</evidence>
<sequence>MLHKSDKRLLTFISLMPIALIGIFTLVLNAIVIHENQTKVGSLIESLYSDALTQEKGRVKQQVDSIYEQIIYEDNLAEQTLRKSIQHRIDDAYGIIHFIYQQNEGKTKPEIVKLISDALRQTRFNDGRGYFFIYDMNGTNLMHPIFPEYEGKNLINFTDIHGKRVVEDHVKMMREKGEGFSQWWYPKPDNKNEAFEKIGYAKYFEPLDIYIGTGEYVVDVEEDIQQILLAWISEVRYGDDGYIFVFDHSGNILSHQDKSLINTNIYNKTDINPSEFMNTLNSKFGDNNSRFSKYLNRLDAFKSGSDSQLSYIKKYDKWDWVISGGVYTDTNKRLLEKKEKLLIQQNQEELKKILLLTLTLALILTLLSLSVSKYVAMRFNKFQDRICNDFKVLEKTKNKMQYMALHDGLTQLPNRVMLESRIEEEIVKAQQSGKMIALMFVDLDDFKKVNDHYGHDVGDKLLTLISSRFSHFIEKDEMVARFGGDEFVFCFSNLTSQQDAELWVEKIQSVFEDVFSINGKEITTGCSIGVAMYPKDATCSSELISKADIVLYKSKDAHKGASLFFDKSIDEQVSYEFSLEEELKSALDKREFTLVYQPQIDTKTGEIYGVEVLSRWCNNKLGSVSPVKFIAVAEEIGMIDQLGDFVLQQACEDIQEVMPNGTNAIMLSVNISPKQLIKKGFVSRIMKIVSRTGIDVSRITFEITENILISDLKSVSPILLELQKLGFGISLDDFGTGYSSLSYLNILPITEIKIDRSFVSSLFTNDQSESLIKAIIAIGASCQMTVVAEGVETKEQLEKLKEYQCDLVQGYYLDKPLSISELKAKYA</sequence>
<dbReference type="InterPro" id="IPR000160">
    <property type="entry name" value="GGDEF_dom"/>
</dbReference>
<dbReference type="SMART" id="SM00052">
    <property type="entry name" value="EAL"/>
    <property type="match status" value="1"/>
</dbReference>
<proteinExistence type="predicted"/>
<dbReference type="InterPro" id="IPR052155">
    <property type="entry name" value="Biofilm_reg_signaling"/>
</dbReference>
<dbReference type="PROSITE" id="PS50887">
    <property type="entry name" value="GGDEF"/>
    <property type="match status" value="1"/>
</dbReference>
<feature type="transmembrane region" description="Helical" evidence="6">
    <location>
        <begin position="12"/>
        <end position="33"/>
    </location>
</feature>
<dbReference type="InterPro" id="IPR029787">
    <property type="entry name" value="Nucleotide_cyclase"/>
</dbReference>
<dbReference type="RefSeq" id="WP_146865099.1">
    <property type="nucleotide sequence ID" value="NZ_BJTZ01000019.1"/>
</dbReference>
<dbReference type="PANTHER" id="PTHR44757">
    <property type="entry name" value="DIGUANYLATE CYCLASE DGCP"/>
    <property type="match status" value="1"/>
</dbReference>
<feature type="domain" description="GGDEF" evidence="8">
    <location>
        <begin position="434"/>
        <end position="567"/>
    </location>
</feature>
<dbReference type="InterPro" id="IPR035919">
    <property type="entry name" value="EAL_sf"/>
</dbReference>
<protein>
    <submittedName>
        <fullName evidence="9">Diguanylate cyclase</fullName>
    </submittedName>
</protein>
<dbReference type="SMART" id="SM01049">
    <property type="entry name" value="Cache_2"/>
    <property type="match status" value="2"/>
</dbReference>
<dbReference type="Gene3D" id="3.30.70.270">
    <property type="match status" value="1"/>
</dbReference>
<dbReference type="NCBIfam" id="TIGR00254">
    <property type="entry name" value="GGDEF"/>
    <property type="match status" value="1"/>
</dbReference>
<organism evidence="9 10">
    <name type="scientific">Aliivibrio fischeri</name>
    <name type="common">Vibrio fischeri</name>
    <dbReference type="NCBI Taxonomy" id="668"/>
    <lineage>
        <taxon>Bacteria</taxon>
        <taxon>Pseudomonadati</taxon>
        <taxon>Pseudomonadota</taxon>
        <taxon>Gammaproteobacteria</taxon>
        <taxon>Vibrionales</taxon>
        <taxon>Vibrionaceae</taxon>
        <taxon>Aliivibrio</taxon>
    </lineage>
</organism>
<dbReference type="PANTHER" id="PTHR44757:SF2">
    <property type="entry name" value="BIOFILM ARCHITECTURE MAINTENANCE PROTEIN MBAA"/>
    <property type="match status" value="1"/>
</dbReference>
<reference evidence="9 10" key="1">
    <citation type="submission" date="2019-07" db="EMBL/GenBank/DDBJ databases">
        <title>Whole genome shotgun sequence of Aliivibrio fischeri NBRC 101058.</title>
        <authorList>
            <person name="Hosoyama A."/>
            <person name="Uohara A."/>
            <person name="Ohji S."/>
            <person name="Ichikawa N."/>
        </authorList>
    </citation>
    <scope>NUCLEOTIDE SEQUENCE [LARGE SCALE GENOMIC DNA]</scope>
    <source>
        <strain evidence="9 10">NBRC 101058</strain>
    </source>
</reference>
<dbReference type="InterPro" id="IPR033480">
    <property type="entry name" value="sCache_2"/>
</dbReference>
<gene>
    <name evidence="9" type="ORF">AFI02nite_27360</name>
</gene>
<dbReference type="SUPFAM" id="SSF55073">
    <property type="entry name" value="Nucleotide cyclase"/>
    <property type="match status" value="1"/>
</dbReference>
<keyword evidence="4 6" id="KW-1133">Transmembrane helix</keyword>
<dbReference type="GO" id="GO:0005886">
    <property type="term" value="C:plasma membrane"/>
    <property type="evidence" value="ECO:0007669"/>
    <property type="project" value="UniProtKB-SubCell"/>
</dbReference>
<evidence type="ECO:0000313" key="9">
    <source>
        <dbReference type="EMBL" id="GEK14700.1"/>
    </source>
</evidence>
<feature type="transmembrane region" description="Helical" evidence="6">
    <location>
        <begin position="353"/>
        <end position="376"/>
    </location>
</feature>
<dbReference type="Pfam" id="PF00990">
    <property type="entry name" value="GGDEF"/>
    <property type="match status" value="1"/>
</dbReference>
<dbReference type="InterPro" id="IPR004010">
    <property type="entry name" value="Double_Cache_2"/>
</dbReference>
<evidence type="ECO:0000259" key="7">
    <source>
        <dbReference type="PROSITE" id="PS50883"/>
    </source>
</evidence>
<dbReference type="EMBL" id="BJTZ01000019">
    <property type="protein sequence ID" value="GEK14700.1"/>
    <property type="molecule type" value="Genomic_DNA"/>
</dbReference>
<dbReference type="Proteomes" id="UP000321787">
    <property type="component" value="Unassembled WGS sequence"/>
</dbReference>
<evidence type="ECO:0000256" key="4">
    <source>
        <dbReference type="ARBA" id="ARBA00022989"/>
    </source>
</evidence>
<keyword evidence="2" id="KW-1003">Cell membrane</keyword>
<evidence type="ECO:0000256" key="2">
    <source>
        <dbReference type="ARBA" id="ARBA00022475"/>
    </source>
</evidence>
<evidence type="ECO:0000256" key="5">
    <source>
        <dbReference type="ARBA" id="ARBA00023136"/>
    </source>
</evidence>
<comment type="caution">
    <text evidence="9">The sequence shown here is derived from an EMBL/GenBank/DDBJ whole genome shotgun (WGS) entry which is preliminary data.</text>
</comment>
<dbReference type="CDD" id="cd01948">
    <property type="entry name" value="EAL"/>
    <property type="match status" value="1"/>
</dbReference>
<feature type="domain" description="EAL" evidence="7">
    <location>
        <begin position="576"/>
        <end position="827"/>
    </location>
</feature>
<evidence type="ECO:0000313" key="10">
    <source>
        <dbReference type="Proteomes" id="UP000321787"/>
    </source>
</evidence>
<keyword evidence="3 6" id="KW-0812">Transmembrane</keyword>
<evidence type="ECO:0000256" key="6">
    <source>
        <dbReference type="SAM" id="Phobius"/>
    </source>
</evidence>
<dbReference type="InterPro" id="IPR043128">
    <property type="entry name" value="Rev_trsase/Diguanyl_cyclase"/>
</dbReference>
<dbReference type="SMART" id="SM00267">
    <property type="entry name" value="GGDEF"/>
    <property type="match status" value="1"/>
</dbReference>
<name>A0A510UN54_ALIFS</name>
<dbReference type="InterPro" id="IPR001633">
    <property type="entry name" value="EAL_dom"/>
</dbReference>
<dbReference type="PROSITE" id="PS50883">
    <property type="entry name" value="EAL"/>
    <property type="match status" value="1"/>
</dbReference>
<comment type="subcellular location">
    <subcellularLocation>
        <location evidence="1">Cell membrane</location>
        <topology evidence="1">Multi-pass membrane protein</topology>
    </subcellularLocation>
</comment>
<dbReference type="SUPFAM" id="SSF141868">
    <property type="entry name" value="EAL domain-like"/>
    <property type="match status" value="1"/>
</dbReference>
<evidence type="ECO:0000256" key="3">
    <source>
        <dbReference type="ARBA" id="ARBA00022692"/>
    </source>
</evidence>
<dbReference type="AlphaFoldDB" id="A0A510UN54"/>
<dbReference type="Gene3D" id="3.30.450.20">
    <property type="entry name" value="PAS domain"/>
    <property type="match status" value="2"/>
</dbReference>
<dbReference type="Gene3D" id="3.20.20.450">
    <property type="entry name" value="EAL domain"/>
    <property type="match status" value="1"/>
</dbReference>
<dbReference type="Pfam" id="PF00563">
    <property type="entry name" value="EAL"/>
    <property type="match status" value="1"/>
</dbReference>
<dbReference type="Pfam" id="PF08269">
    <property type="entry name" value="dCache_2"/>
    <property type="match status" value="1"/>
</dbReference>
<dbReference type="CDD" id="cd01949">
    <property type="entry name" value="GGDEF"/>
    <property type="match status" value="1"/>
</dbReference>
<keyword evidence="5 6" id="KW-0472">Membrane</keyword>
<accession>A0A510UN54</accession>
<evidence type="ECO:0000259" key="8">
    <source>
        <dbReference type="PROSITE" id="PS50887"/>
    </source>
</evidence>